<evidence type="ECO:0000313" key="2">
    <source>
        <dbReference type="Proteomes" id="UP000283077"/>
    </source>
</evidence>
<evidence type="ECO:0000313" key="1">
    <source>
        <dbReference type="EMBL" id="RVU35362.1"/>
    </source>
</evidence>
<accession>A0A437QLK5</accession>
<sequence>MFELRGFTALCQKRSYRWLDQTAFERQDCIPLPTLDMEYFGLKIRIIIKLKQHPDKTDIGRISNGFDFLDYQFGQEKNNRFKTNFAKSHSSNNAALWSKKHLPNWQMLLDDYRQHWAKWVYSAIPSSIINFDSQSVDLRLLLKTT</sequence>
<protein>
    <submittedName>
        <fullName evidence="1">Uncharacterized protein</fullName>
    </submittedName>
</protein>
<dbReference type="AlphaFoldDB" id="A0A437QLK5"/>
<comment type="caution">
    <text evidence="1">The sequence shown here is derived from an EMBL/GenBank/DDBJ whole genome shotgun (WGS) entry which is preliminary data.</text>
</comment>
<name>A0A437QLK5_9GAMM</name>
<dbReference type="Proteomes" id="UP000283077">
    <property type="component" value="Unassembled WGS sequence"/>
</dbReference>
<gene>
    <name evidence="1" type="ORF">EOE67_14395</name>
</gene>
<proteinExistence type="predicted"/>
<dbReference type="EMBL" id="SACS01000016">
    <property type="protein sequence ID" value="RVU35362.1"/>
    <property type="molecule type" value="Genomic_DNA"/>
</dbReference>
<dbReference type="OrthoDB" id="6323513at2"/>
<dbReference type="RefSeq" id="WP_127700036.1">
    <property type="nucleotide sequence ID" value="NZ_SACS01000016.1"/>
</dbReference>
<keyword evidence="2" id="KW-1185">Reference proteome</keyword>
<organism evidence="1 2">
    <name type="scientific">Rheinheimera riviphila</name>
    <dbReference type="NCBI Taxonomy" id="1834037"/>
    <lineage>
        <taxon>Bacteria</taxon>
        <taxon>Pseudomonadati</taxon>
        <taxon>Pseudomonadota</taxon>
        <taxon>Gammaproteobacteria</taxon>
        <taxon>Chromatiales</taxon>
        <taxon>Chromatiaceae</taxon>
        <taxon>Rheinheimera</taxon>
    </lineage>
</organism>
<reference evidence="1 2" key="1">
    <citation type="submission" date="2019-01" db="EMBL/GenBank/DDBJ databases">
        <authorList>
            <person name="Chen W.-M."/>
        </authorList>
    </citation>
    <scope>NUCLEOTIDE SEQUENCE [LARGE SCALE GENOMIC DNA]</scope>
    <source>
        <strain evidence="1 2">KYPC3</strain>
    </source>
</reference>